<dbReference type="eggNOG" id="COG0834">
    <property type="taxonomic scope" value="Bacteria"/>
</dbReference>
<dbReference type="RefSeq" id="WP_014763827.1">
    <property type="nucleotide sequence ID" value="NC_018000.1"/>
</dbReference>
<dbReference type="KEGG" id="sfd:USDA257_c30970"/>
<feature type="signal peptide" evidence="3">
    <location>
        <begin position="1"/>
        <end position="35"/>
    </location>
</feature>
<dbReference type="HOGENOM" id="CLU_056715_0_0_5"/>
<dbReference type="Gene3D" id="3.40.190.10">
    <property type="entry name" value="Periplasmic binding protein-like II"/>
    <property type="match status" value="2"/>
</dbReference>
<evidence type="ECO:0000256" key="3">
    <source>
        <dbReference type="SAM" id="SignalP"/>
    </source>
</evidence>
<dbReference type="PATRIC" id="fig|1185652.3.peg.3219"/>
<dbReference type="GO" id="GO:0042597">
    <property type="term" value="C:periplasmic space"/>
    <property type="evidence" value="ECO:0007669"/>
    <property type="project" value="UniProtKB-SubCell"/>
</dbReference>
<evidence type="ECO:0000259" key="4">
    <source>
        <dbReference type="SMART" id="SM00062"/>
    </source>
</evidence>
<comment type="subcellular location">
    <subcellularLocation>
        <location evidence="1">Periplasm</location>
    </subcellularLocation>
</comment>
<dbReference type="EMBL" id="CP003563">
    <property type="protein sequence ID" value="AFL51665.1"/>
    <property type="molecule type" value="Genomic_DNA"/>
</dbReference>
<dbReference type="AlphaFoldDB" id="I3X709"/>
<name>I3X709_SINF2</name>
<dbReference type="InterPro" id="IPR001638">
    <property type="entry name" value="Solute-binding_3/MltF_N"/>
</dbReference>
<dbReference type="Proteomes" id="UP000006180">
    <property type="component" value="Chromosome"/>
</dbReference>
<dbReference type="SUPFAM" id="SSF53850">
    <property type="entry name" value="Periplasmic binding protein-like II"/>
    <property type="match status" value="1"/>
</dbReference>
<feature type="chain" id="PRO_5003681983" evidence="3">
    <location>
        <begin position="36"/>
        <end position="289"/>
    </location>
</feature>
<sequence length="289" mass="30904">MRSEMLKTIASAAISLAAAAGILLLAVASTTPAAAQTSDLVSKQAFRVCADPANLPMSDRSGKGFENRIAELMASRLGLPLEYTWFPMATGFIRKTLQANACDVVIGYAQGDELVLNTNHYYTSAYVLIVASSSPLAGVTTLADPLLKDKRIGVIAGTPPATHVARNGLMPKAKGYHLMVDRRYEDPAEEMLADLKSGAIDAAILWGPIGAPLVKASHPELKVTPLLSEPTSPKLFYRITMGVRQGEKVWERKLNSLIRRNQSAINAILAEAGVPLLNDMGTGPLELPN</sequence>
<dbReference type="PANTHER" id="PTHR35936">
    <property type="entry name" value="MEMBRANE-BOUND LYTIC MUREIN TRANSGLYCOSYLASE F"/>
    <property type="match status" value="1"/>
</dbReference>
<reference evidence="5 6" key="1">
    <citation type="journal article" date="2012" name="J. Bacteriol.">
        <title>Complete genome sequence of the broad-host-range strain Sinorhizobium fredii USDA257.</title>
        <authorList>
            <person name="Schuldes J."/>
            <person name="Rodriguez Orbegoso M."/>
            <person name="Schmeisser C."/>
            <person name="Krishnan H.B."/>
            <person name="Daniel R."/>
            <person name="Streit W.R."/>
        </authorList>
    </citation>
    <scope>NUCLEOTIDE SEQUENCE [LARGE SCALE GENOMIC DNA]</scope>
    <source>
        <strain evidence="5 6">USDA 257</strain>
    </source>
</reference>
<evidence type="ECO:0000313" key="5">
    <source>
        <dbReference type="EMBL" id="AFL51665.1"/>
    </source>
</evidence>
<proteinExistence type="predicted"/>
<dbReference type="NCBIfam" id="TIGR03871">
    <property type="entry name" value="ABC_peri_MoxJ_2"/>
    <property type="match status" value="1"/>
</dbReference>
<evidence type="ECO:0000256" key="1">
    <source>
        <dbReference type="ARBA" id="ARBA00004418"/>
    </source>
</evidence>
<dbReference type="PANTHER" id="PTHR35936:SF17">
    <property type="entry name" value="ARGININE-BINDING EXTRACELLULAR PROTEIN ARTP"/>
    <property type="match status" value="1"/>
</dbReference>
<evidence type="ECO:0000256" key="2">
    <source>
        <dbReference type="ARBA" id="ARBA00022729"/>
    </source>
</evidence>
<keyword evidence="2 3" id="KW-0732">Signal</keyword>
<protein>
    <submittedName>
        <fullName evidence="5">Extracellular solute-binding protein family 3</fullName>
    </submittedName>
</protein>
<feature type="domain" description="Solute-binding protein family 3/N-terminal" evidence="4">
    <location>
        <begin position="45"/>
        <end position="272"/>
    </location>
</feature>
<organism evidence="5 6">
    <name type="scientific">Sinorhizobium fredii (strain USDA 257)</name>
    <dbReference type="NCBI Taxonomy" id="1185652"/>
    <lineage>
        <taxon>Bacteria</taxon>
        <taxon>Pseudomonadati</taxon>
        <taxon>Pseudomonadota</taxon>
        <taxon>Alphaproteobacteria</taxon>
        <taxon>Hyphomicrobiales</taxon>
        <taxon>Rhizobiaceae</taxon>
        <taxon>Sinorhizobium/Ensifer group</taxon>
        <taxon>Sinorhizobium</taxon>
    </lineage>
</organism>
<dbReference type="STRING" id="1185652.USDA257_c30970"/>
<dbReference type="SMART" id="SM00062">
    <property type="entry name" value="PBPb"/>
    <property type="match status" value="1"/>
</dbReference>
<accession>I3X709</accession>
<evidence type="ECO:0000313" key="6">
    <source>
        <dbReference type="Proteomes" id="UP000006180"/>
    </source>
</evidence>
<gene>
    <name evidence="5" type="ORF">USDA257_c30970</name>
</gene>
<dbReference type="InterPro" id="IPR022448">
    <property type="entry name" value="Quinoprotein_dehydrogenase"/>
</dbReference>